<accession>A0AA38H1N9</accession>
<feature type="transmembrane region" description="Helical" evidence="8">
    <location>
        <begin position="79"/>
        <end position="98"/>
    </location>
</feature>
<feature type="transmembrane region" description="Helical" evidence="8">
    <location>
        <begin position="143"/>
        <end position="162"/>
    </location>
</feature>
<evidence type="ECO:0000256" key="8">
    <source>
        <dbReference type="SAM" id="Phobius"/>
    </source>
</evidence>
<dbReference type="SUPFAM" id="SSF90123">
    <property type="entry name" value="ABC transporter transmembrane region"/>
    <property type="match status" value="2"/>
</dbReference>
<comment type="caution">
    <text evidence="11">The sequence shown here is derived from an EMBL/GenBank/DDBJ whole genome shotgun (WGS) entry which is preliminary data.</text>
</comment>
<dbReference type="SUPFAM" id="SSF52540">
    <property type="entry name" value="P-loop containing nucleoside triphosphate hydrolases"/>
    <property type="match status" value="2"/>
</dbReference>
<evidence type="ECO:0000256" key="3">
    <source>
        <dbReference type="ARBA" id="ARBA00022692"/>
    </source>
</evidence>
<feature type="transmembrane region" description="Helical" evidence="8">
    <location>
        <begin position="20"/>
        <end position="39"/>
    </location>
</feature>
<keyword evidence="12" id="KW-1185">Reference proteome</keyword>
<protein>
    <submittedName>
        <fullName evidence="11">ABC transporter ABCC.6</fullName>
    </submittedName>
</protein>
<keyword evidence="7 8" id="KW-0472">Membrane</keyword>
<feature type="transmembrane region" description="Helical" evidence="8">
    <location>
        <begin position="961"/>
        <end position="979"/>
    </location>
</feature>
<feature type="domain" description="ABC transporter" evidence="9">
    <location>
        <begin position="649"/>
        <end position="890"/>
    </location>
</feature>
<evidence type="ECO:0000256" key="5">
    <source>
        <dbReference type="ARBA" id="ARBA00022840"/>
    </source>
</evidence>
<dbReference type="Pfam" id="PF00005">
    <property type="entry name" value="ABC_tran"/>
    <property type="match status" value="2"/>
</dbReference>
<reference evidence="11" key="1">
    <citation type="journal article" date="2022" name="G3 (Bethesda)">
        <title>High quality genome of the basidiomycete yeast Dioszegia hungarica PDD-24b-2 isolated from cloud water.</title>
        <authorList>
            <person name="Jarrige D."/>
            <person name="Haridas S."/>
            <person name="Bleykasten-Grosshans C."/>
            <person name="Joly M."/>
            <person name="Nadalig T."/>
            <person name="Sancelme M."/>
            <person name="Vuilleumier S."/>
            <person name="Grigoriev I.V."/>
            <person name="Amato P."/>
            <person name="Bringel F."/>
        </authorList>
    </citation>
    <scope>NUCLEOTIDE SEQUENCE</scope>
    <source>
        <strain evidence="11">PDD-24b-2</strain>
    </source>
</reference>
<dbReference type="PROSITE" id="PS00211">
    <property type="entry name" value="ABC_TRANSPORTER_1"/>
    <property type="match status" value="2"/>
</dbReference>
<keyword evidence="6 8" id="KW-1133">Transmembrane helix</keyword>
<dbReference type="InterPro" id="IPR003593">
    <property type="entry name" value="AAA+_ATPase"/>
</dbReference>
<feature type="transmembrane region" description="Helical" evidence="8">
    <location>
        <begin position="361"/>
        <end position="380"/>
    </location>
</feature>
<evidence type="ECO:0000256" key="6">
    <source>
        <dbReference type="ARBA" id="ARBA00022989"/>
    </source>
</evidence>
<dbReference type="Proteomes" id="UP001164286">
    <property type="component" value="Unassembled WGS sequence"/>
</dbReference>
<dbReference type="InterPro" id="IPR003439">
    <property type="entry name" value="ABC_transporter-like_ATP-bd"/>
</dbReference>
<feature type="transmembrane region" description="Helical" evidence="8">
    <location>
        <begin position="324"/>
        <end position="341"/>
    </location>
</feature>
<sequence>MLDPTILHTPKPTWLKALEVSTLVIVSLIVAYSLASLLYDRFQARRSGQIKLLTPRSPPVLPSDDGEFVQEKRFWQTVVPLKIVFLLPVLATAALQGLRDYHILIRGPTAWNWVAVVLTSGICAYQAMLALTYAFTKDIPRHATLTFHLFVIATTLFLHVYITKLGQYLVDNSHVVLTWVEYTLFGLTLGQIIAVGSIPCEPERHADLKKVYTKAVAAAIEKGEMTRVANELVGPDATQANMVSEYSSSIFSRMILGWLLPVISKMSKLDQADIQDLPGLHHFLRVQDTAREVNAYTGPKISAKRWGVTRAFLWKVWAPQWRPALQSQLIAILIAPLWYIPHISLQRVLSAIETGLDRRSAAAWALMLVLGKLAPSLAMIRQITIKLLMRNTFVKPAQEGDDEKKVPTSSADILNLISIDVEATAELVFTFLGIFRNLIEMLVGASYVWILLGTSGLWGLSTLLMTSVPAYFITQYQYKIFEKRLDVSDRKTKLMQEAIQAIGMIKMMAAERWWYRRIKTVPDEEFRRLVQARSLGFVSGMLYTAAPTIILVVAFTHYTLIAEKTLTATIAFTSMAVFEELRPTLLSIPESIAEVLQEILSAKRIGAFLLTRDLDRFEESIVDSPVLDPQAPLFFKGTVGWTAAPLVTSSTDSVTSVSAGDFQLRDIDLTFARGQVHLIAGKFGAGKTLMLLALMGEARLLEGRISYAVSKTMDPQQDLSEGWHLLGTGVAYVPQTPWLQSQSIRENILFGLPLDIDRYRAVIFACGLLPDLEILEDSDLTEIGERGKILSGGQKARVSLARAVYSRAATLLLDDVISAVDAQTSQHMLQHCFQGPLMAGRTLIIASHAVESLAPIADQAIFIDAGRVVWQGTGPDILASEHMAHLKTETANSVGDDSTSIGGDLSEKRRRNSLIDNAQAFEIKEHPLKTPRQLMMEEHKAKGTVDVSHWRELISFNGGKTFWLVLAALLLGTVAAPVAERGVLEFWTGDVTQPGQDGGRVIFWVSLYAGVSIASIVINSAFGVWRFFGGLRAMKRVHSEMLETMLRAKMSFFSRTRAGSIVQRFGKDLNDILSCSELITELAESAIAILVAFVSVTYYGGWLFAGMTIAMFVVLYKPSVWYRSAGRQVRRLESTIPGQVNAIYAETIAGAAVVRAFGSQSIFVNDLMRTLNMRTNASIVRTYLGNWLFINLRVMDVLVVATVLLIILTSPHMTASSAGFILAFAGTISSNINWVLVQWRNAELDAISVERTAEYRRLEKEGGTDFIEGRDEAEDTLIQSRLAAEYEGWPSAGRLEIDEMSARYGPDMPEILHKITFTVEGGQRVGIVGATGGGKSTLAKALFSFVDVCHGSIRIDGRDIATIPLQQLRSKLDIIAQDPILLSDTLRVQLVNKTPKALATDLALSEDASERSDWAAPRSPNSSAATIVGTSEENVNIFSNLDYEIKSGGENLSAGQKQLVVLARALLRRHKILVLDEATASIDSATDAEISRVVHEEFKGATVLIIAHRLRTIMPCPKILVMDKGNLVQEGSPLDLIRQNGKFHELCMAGGADEYRHLVDMAELEAKKNQLVDVSA</sequence>
<dbReference type="GO" id="GO:0140359">
    <property type="term" value="F:ABC-type transporter activity"/>
    <property type="evidence" value="ECO:0007669"/>
    <property type="project" value="InterPro"/>
</dbReference>
<dbReference type="PROSITE" id="PS50893">
    <property type="entry name" value="ABC_TRANSPORTER_2"/>
    <property type="match status" value="2"/>
</dbReference>
<feature type="transmembrane region" description="Helical" evidence="8">
    <location>
        <begin position="1220"/>
        <end position="1239"/>
    </location>
</feature>
<evidence type="ECO:0000259" key="10">
    <source>
        <dbReference type="PROSITE" id="PS50929"/>
    </source>
</evidence>
<dbReference type="GO" id="GO:0016887">
    <property type="term" value="F:ATP hydrolysis activity"/>
    <property type="evidence" value="ECO:0007669"/>
    <property type="project" value="InterPro"/>
</dbReference>
<feature type="transmembrane region" description="Helical" evidence="8">
    <location>
        <begin position="1184"/>
        <end position="1208"/>
    </location>
</feature>
<dbReference type="GO" id="GO:0005524">
    <property type="term" value="F:ATP binding"/>
    <property type="evidence" value="ECO:0007669"/>
    <property type="project" value="UniProtKB-KW"/>
</dbReference>
<dbReference type="PANTHER" id="PTHR24223">
    <property type="entry name" value="ATP-BINDING CASSETTE SUB-FAMILY C"/>
    <property type="match status" value="1"/>
</dbReference>
<dbReference type="InterPro" id="IPR044726">
    <property type="entry name" value="ABCC_6TM_D2"/>
</dbReference>
<feature type="transmembrane region" description="Helical" evidence="8">
    <location>
        <begin position="413"/>
        <end position="435"/>
    </location>
</feature>
<name>A0AA38H1N9_9TREE</name>
<keyword evidence="4" id="KW-0547">Nucleotide-binding</keyword>
<organism evidence="11 12">
    <name type="scientific">Dioszegia hungarica</name>
    <dbReference type="NCBI Taxonomy" id="4972"/>
    <lineage>
        <taxon>Eukaryota</taxon>
        <taxon>Fungi</taxon>
        <taxon>Dikarya</taxon>
        <taxon>Basidiomycota</taxon>
        <taxon>Agaricomycotina</taxon>
        <taxon>Tremellomycetes</taxon>
        <taxon>Tremellales</taxon>
        <taxon>Bulleribasidiaceae</taxon>
        <taxon>Dioszegia</taxon>
    </lineage>
</organism>
<dbReference type="InterPro" id="IPR011527">
    <property type="entry name" value="ABC1_TM_dom"/>
</dbReference>
<dbReference type="InterPro" id="IPR036640">
    <property type="entry name" value="ABC1_TM_sf"/>
</dbReference>
<evidence type="ECO:0000259" key="9">
    <source>
        <dbReference type="PROSITE" id="PS50893"/>
    </source>
</evidence>
<feature type="domain" description="ABC transmembrane type-1" evidence="10">
    <location>
        <begin position="965"/>
        <end position="1244"/>
    </location>
</feature>
<dbReference type="RefSeq" id="XP_052942734.1">
    <property type="nucleotide sequence ID" value="XM_053091059.1"/>
</dbReference>
<dbReference type="InterPro" id="IPR027417">
    <property type="entry name" value="P-loop_NTPase"/>
</dbReference>
<evidence type="ECO:0000256" key="2">
    <source>
        <dbReference type="ARBA" id="ARBA00022448"/>
    </source>
</evidence>
<feature type="transmembrane region" description="Helical" evidence="8">
    <location>
        <begin position="110"/>
        <end position="131"/>
    </location>
</feature>
<comment type="subcellular location">
    <subcellularLocation>
        <location evidence="1">Membrane</location>
        <topology evidence="1">Multi-pass membrane protein</topology>
    </subcellularLocation>
</comment>
<dbReference type="InterPro" id="IPR050173">
    <property type="entry name" value="ABC_transporter_C-like"/>
</dbReference>
<dbReference type="GeneID" id="77730264"/>
<evidence type="ECO:0000313" key="11">
    <source>
        <dbReference type="EMBL" id="KAI9632957.1"/>
    </source>
</evidence>
<feature type="transmembrane region" description="Helical" evidence="8">
    <location>
        <begin position="1001"/>
        <end position="1028"/>
    </location>
</feature>
<feature type="transmembrane region" description="Helical" evidence="8">
    <location>
        <begin position="1102"/>
        <end position="1122"/>
    </location>
</feature>
<dbReference type="PANTHER" id="PTHR24223:SF415">
    <property type="entry name" value="FI20190P1"/>
    <property type="match status" value="1"/>
</dbReference>
<dbReference type="InterPro" id="IPR017871">
    <property type="entry name" value="ABC_transporter-like_CS"/>
</dbReference>
<gene>
    <name evidence="11" type="ORF">MKK02DRAFT_40336</name>
</gene>
<dbReference type="Pfam" id="PF00664">
    <property type="entry name" value="ABC_membrane"/>
    <property type="match status" value="2"/>
</dbReference>
<dbReference type="EMBL" id="JAKWFO010000013">
    <property type="protein sequence ID" value="KAI9632957.1"/>
    <property type="molecule type" value="Genomic_DNA"/>
</dbReference>
<evidence type="ECO:0000256" key="7">
    <source>
        <dbReference type="ARBA" id="ARBA00023136"/>
    </source>
</evidence>
<evidence type="ECO:0000256" key="4">
    <source>
        <dbReference type="ARBA" id="ARBA00022741"/>
    </source>
</evidence>
<feature type="domain" description="ABC transporter" evidence="9">
    <location>
        <begin position="1295"/>
        <end position="1549"/>
    </location>
</feature>
<dbReference type="SMART" id="SM00382">
    <property type="entry name" value="AAA"/>
    <property type="match status" value="2"/>
</dbReference>
<dbReference type="Gene3D" id="3.40.50.300">
    <property type="entry name" value="P-loop containing nucleotide triphosphate hydrolases"/>
    <property type="match status" value="2"/>
</dbReference>
<feature type="transmembrane region" description="Helical" evidence="8">
    <location>
        <begin position="535"/>
        <end position="555"/>
    </location>
</feature>
<feature type="transmembrane region" description="Helical" evidence="8">
    <location>
        <begin position="182"/>
        <end position="200"/>
    </location>
</feature>
<proteinExistence type="predicted"/>
<dbReference type="CDD" id="cd03250">
    <property type="entry name" value="ABCC_MRP_domain1"/>
    <property type="match status" value="1"/>
</dbReference>
<feature type="domain" description="ABC transmembrane type-1" evidence="10">
    <location>
        <begin position="408"/>
        <end position="597"/>
    </location>
</feature>
<evidence type="ECO:0000313" key="12">
    <source>
        <dbReference type="Proteomes" id="UP001164286"/>
    </source>
</evidence>
<dbReference type="Gene3D" id="1.20.1560.10">
    <property type="entry name" value="ABC transporter type 1, transmembrane domain"/>
    <property type="match status" value="2"/>
</dbReference>
<dbReference type="CDD" id="cd18580">
    <property type="entry name" value="ABC_6TM_ABCC_D2"/>
    <property type="match status" value="1"/>
</dbReference>
<dbReference type="FunFam" id="3.40.50.300:FF:000630">
    <property type="entry name" value="ATP-binding cassette (ABC) transporter, putative"/>
    <property type="match status" value="1"/>
</dbReference>
<evidence type="ECO:0000256" key="1">
    <source>
        <dbReference type="ARBA" id="ARBA00004141"/>
    </source>
</evidence>
<keyword evidence="2" id="KW-0813">Transport</keyword>
<dbReference type="PROSITE" id="PS50929">
    <property type="entry name" value="ABC_TM1F"/>
    <property type="match status" value="2"/>
</dbReference>
<keyword evidence="3 8" id="KW-0812">Transmembrane</keyword>
<dbReference type="GO" id="GO:0016020">
    <property type="term" value="C:membrane"/>
    <property type="evidence" value="ECO:0007669"/>
    <property type="project" value="UniProtKB-SubCell"/>
</dbReference>
<feature type="transmembrane region" description="Helical" evidence="8">
    <location>
        <begin position="447"/>
        <end position="473"/>
    </location>
</feature>
<keyword evidence="5" id="KW-0067">ATP-binding</keyword>